<dbReference type="EMBL" id="QUSW01000001">
    <property type="protein sequence ID" value="RQP26142.1"/>
    <property type="molecule type" value="Genomic_DNA"/>
</dbReference>
<keyword evidence="1" id="KW-1133">Transmembrane helix</keyword>
<evidence type="ECO:0000256" key="1">
    <source>
        <dbReference type="SAM" id="Phobius"/>
    </source>
</evidence>
<keyword evidence="1" id="KW-0472">Membrane</keyword>
<dbReference type="Proteomes" id="UP000267464">
    <property type="component" value="Unassembled WGS sequence"/>
</dbReference>
<evidence type="ECO:0000313" key="2">
    <source>
        <dbReference type="EMBL" id="RQP26142.1"/>
    </source>
</evidence>
<reference evidence="2 3" key="2">
    <citation type="submission" date="2018-12" db="EMBL/GenBank/DDBJ databases">
        <title>Rhizobacter gummiphilus sp. nov., a rubber-degrading bacterium isolated from the soil of a botanical garden in Japan.</title>
        <authorList>
            <person name="Shunsuke S.S."/>
        </authorList>
    </citation>
    <scope>NUCLEOTIDE SEQUENCE [LARGE SCALE GENOMIC DNA]</scope>
    <source>
        <strain evidence="2 3">S-16</strain>
    </source>
</reference>
<feature type="transmembrane region" description="Helical" evidence="1">
    <location>
        <begin position="40"/>
        <end position="66"/>
    </location>
</feature>
<proteinExistence type="predicted"/>
<dbReference type="OrthoDB" id="183980at2"/>
<dbReference type="RefSeq" id="WP_124538815.1">
    <property type="nucleotide sequence ID" value="NZ_QUSW01000001.1"/>
</dbReference>
<keyword evidence="3" id="KW-1185">Reference proteome</keyword>
<accession>A0A3N7J5P9</accession>
<reference evidence="2 3" key="1">
    <citation type="submission" date="2018-08" db="EMBL/GenBank/DDBJ databases">
        <authorList>
            <person name="Khan S.A."/>
            <person name="Jeon C.O."/>
            <person name="Chun B.H."/>
            <person name="Jeong S.E."/>
        </authorList>
    </citation>
    <scope>NUCLEOTIDE SEQUENCE [LARGE SCALE GENOMIC DNA]</scope>
    <source>
        <strain evidence="2 3">S-16</strain>
    </source>
</reference>
<dbReference type="AlphaFoldDB" id="A0A3N7J5P9"/>
<protein>
    <submittedName>
        <fullName evidence="2">Uncharacterized protein</fullName>
    </submittedName>
</protein>
<sequence>MQVDALAVNLRPRGMMEAGDLGVRLVQQHARDVWTCFTPVLLVVLLLALSTVEIAPWLPATVIFCLKPWMDRTLLFVMSRAVFGERTRLSDLWDAQRSVWWGQLIGTLTLRRLSPWRAMTQPVYQLEGQRGAALGKRRRQLMKGKHGSGMALQGAFNQLEMIFILSLVVLGVLFNPSEHGNFIWQWMEDGGTLAESLFSATGYALVVLAVEPFYVAAGFAMYLNRRVELEAWDIEQEFRRAFQA</sequence>
<feature type="transmembrane region" description="Helical" evidence="1">
    <location>
        <begin position="159"/>
        <end position="177"/>
    </location>
</feature>
<gene>
    <name evidence="2" type="ORF">DZC73_03625</name>
</gene>
<comment type="caution">
    <text evidence="2">The sequence shown here is derived from an EMBL/GenBank/DDBJ whole genome shotgun (WGS) entry which is preliminary data.</text>
</comment>
<feature type="transmembrane region" description="Helical" evidence="1">
    <location>
        <begin position="197"/>
        <end position="223"/>
    </location>
</feature>
<name>A0A3N7J5P9_9BURK</name>
<keyword evidence="1" id="KW-0812">Transmembrane</keyword>
<organism evidence="2 3">
    <name type="scientific">Piscinibacter terrae</name>
    <dbReference type="NCBI Taxonomy" id="2496871"/>
    <lineage>
        <taxon>Bacteria</taxon>
        <taxon>Pseudomonadati</taxon>
        <taxon>Pseudomonadota</taxon>
        <taxon>Betaproteobacteria</taxon>
        <taxon>Burkholderiales</taxon>
        <taxon>Sphaerotilaceae</taxon>
        <taxon>Piscinibacter</taxon>
    </lineage>
</organism>
<evidence type="ECO:0000313" key="3">
    <source>
        <dbReference type="Proteomes" id="UP000267464"/>
    </source>
</evidence>